<evidence type="ECO:0000256" key="3">
    <source>
        <dbReference type="ARBA" id="ARBA00022525"/>
    </source>
</evidence>
<dbReference type="Pfam" id="PF05922">
    <property type="entry name" value="Inhibitor_I9"/>
    <property type="match status" value="1"/>
</dbReference>
<dbReference type="GO" id="GO:0005576">
    <property type="term" value="C:extracellular region"/>
    <property type="evidence" value="ECO:0007669"/>
    <property type="project" value="UniProtKB-SubCell"/>
</dbReference>
<dbReference type="Pfam" id="PF00082">
    <property type="entry name" value="Peptidase_S8"/>
    <property type="match status" value="1"/>
</dbReference>
<keyword evidence="3" id="KW-0964">Secreted</keyword>
<dbReference type="SUPFAM" id="SSF52025">
    <property type="entry name" value="PA domain"/>
    <property type="match status" value="1"/>
</dbReference>
<dbReference type="CDD" id="cd04852">
    <property type="entry name" value="Peptidases_S8_3"/>
    <property type="match status" value="1"/>
</dbReference>
<dbReference type="InterPro" id="IPR045051">
    <property type="entry name" value="SBT"/>
</dbReference>
<dbReference type="PRINTS" id="PR00723">
    <property type="entry name" value="SUBTILISIN"/>
</dbReference>
<keyword evidence="4 10" id="KW-0645">Protease</keyword>
<dbReference type="Pfam" id="PF17766">
    <property type="entry name" value="fn3_6"/>
    <property type="match status" value="1"/>
</dbReference>
<evidence type="ECO:0000256" key="8">
    <source>
        <dbReference type="ARBA" id="ARBA00023180"/>
    </source>
</evidence>
<evidence type="ECO:0000259" key="13">
    <source>
        <dbReference type="Pfam" id="PF02225"/>
    </source>
</evidence>
<keyword evidence="8" id="KW-0325">Glycoprotein</keyword>
<evidence type="ECO:0000256" key="7">
    <source>
        <dbReference type="ARBA" id="ARBA00022825"/>
    </source>
</evidence>
<reference evidence="16" key="1">
    <citation type="submission" date="2020-01" db="EMBL/GenBank/DDBJ databases">
        <title>Genome sequence of Kobresia littledalei, the first chromosome-level genome in the family Cyperaceae.</title>
        <authorList>
            <person name="Qu G."/>
        </authorList>
    </citation>
    <scope>NUCLEOTIDE SEQUENCE</scope>
    <source>
        <strain evidence="16">C.B.Clarke</strain>
        <tissue evidence="16">Leaf</tissue>
    </source>
</reference>
<dbReference type="InterPro" id="IPR041469">
    <property type="entry name" value="Subtilisin-like_FN3"/>
</dbReference>
<dbReference type="SUPFAM" id="SSF52743">
    <property type="entry name" value="Subtilisin-like"/>
    <property type="match status" value="1"/>
</dbReference>
<dbReference type="InterPro" id="IPR046450">
    <property type="entry name" value="PA_dom_sf"/>
</dbReference>
<dbReference type="FunFam" id="3.50.30.30:FF:000005">
    <property type="entry name" value="subtilisin-like protease SBT1.5"/>
    <property type="match status" value="1"/>
</dbReference>
<name>A0A833VXP7_9POAL</name>
<dbReference type="InterPro" id="IPR003137">
    <property type="entry name" value="PA_domain"/>
</dbReference>
<dbReference type="Gene3D" id="3.30.70.80">
    <property type="entry name" value="Peptidase S8 propeptide/proteinase inhibitor I9"/>
    <property type="match status" value="1"/>
</dbReference>
<dbReference type="InterPro" id="IPR010259">
    <property type="entry name" value="S8pro/Inhibitor_I9"/>
</dbReference>
<proteinExistence type="inferred from homology"/>
<feature type="active site" description="Charge relay system" evidence="9 10">
    <location>
        <position position="530"/>
    </location>
</feature>
<evidence type="ECO:0000313" key="17">
    <source>
        <dbReference type="Proteomes" id="UP000623129"/>
    </source>
</evidence>
<evidence type="ECO:0000256" key="9">
    <source>
        <dbReference type="PIRSR" id="PIRSR615500-1"/>
    </source>
</evidence>
<dbReference type="InterPro" id="IPR023827">
    <property type="entry name" value="Peptidase_S8_Asp-AS"/>
</dbReference>
<accession>A0A833VXP7</accession>
<evidence type="ECO:0000256" key="10">
    <source>
        <dbReference type="PROSITE-ProRule" id="PRU01240"/>
    </source>
</evidence>
<dbReference type="InterPro" id="IPR036852">
    <property type="entry name" value="Peptidase_S8/S53_dom_sf"/>
</dbReference>
<evidence type="ECO:0000256" key="11">
    <source>
        <dbReference type="SAM" id="SignalP"/>
    </source>
</evidence>
<feature type="chain" id="PRO_5032330845" evidence="11">
    <location>
        <begin position="28"/>
        <end position="749"/>
    </location>
</feature>
<evidence type="ECO:0000256" key="6">
    <source>
        <dbReference type="ARBA" id="ARBA00022801"/>
    </source>
</evidence>
<sequence length="749" mass="81045">MDSKRSSLLLSLYIPILIFSLATIAVSNNDGNKLQNYMVFVRPASHITSSSETWHNSLLFSVCKVSGPSRLIYSFSTVVNGFAARLTEEEVQVMSKQPWFLRAVLANNRYKLMTTQTPNFLKLSGSHGLWKKTKNEGEGVIIGLIDTGVSPGHPSFDDSGMPAPPAKWKGHCDFNATFCNNKLIGAKSFLKAGAEAQNHIAPVDDIGHGTHTASTAAGAFVGNTSLFGMPMGLASGVAPRAHIAAYQVCASYGCQEVDILKGIEEAVKDGCDVISLSLGSKSRPFYNDSLAIGTFAAIVKGIFVSTAAGNYGPEPYSLSNEAPWLLTVAATTINRRFVSTVKLGNGHRFDGESLYQPKNWTAKEFPIVYFGKKNGSDLAGLCMDLDEKQVRGKIVICDRGQSARLEKGLAVQKAGGVGMILVNYKEDKFETIPDAHFLPASDVTYSYGQKIKKYLRKTKNPVATFIFRGVVLDDKWSPSVAPFSSRGPSLQGALVLKPDVAGPGVNIFAAVPPLVDQVETMQFFIMSGTSMACPHLSGIAALIKHAHPNWSPAAIKSAIMTTAYVKALNGKQITNEHYIPANVFEMGAGHVDPKKALNPGLVYDITPEEYIWYLCGLGYNDDQIETIIHPVPRVKCAEIKAIPQEQLNLPSIGVPSSNGTVVIYRTVTNVGKAPATYTALINVPRGVSATVEPAVLHFSRVNESKKFKIEFKWDGIIDTNNTFGDLKWVSAGHVVRSTIALQIDIPIVD</sequence>
<dbReference type="Gene3D" id="3.40.50.200">
    <property type="entry name" value="Peptidase S8/S53 domain"/>
    <property type="match status" value="1"/>
</dbReference>
<feature type="domain" description="Peptidase S8/S53" evidence="12">
    <location>
        <begin position="137"/>
        <end position="566"/>
    </location>
</feature>
<dbReference type="PANTHER" id="PTHR10795">
    <property type="entry name" value="PROPROTEIN CONVERTASE SUBTILISIN/KEXIN"/>
    <property type="match status" value="1"/>
</dbReference>
<dbReference type="CDD" id="cd02120">
    <property type="entry name" value="PA_subtilisin_like"/>
    <property type="match status" value="1"/>
</dbReference>
<dbReference type="InterPro" id="IPR015500">
    <property type="entry name" value="Peptidase_S8_subtilisin-rel"/>
</dbReference>
<evidence type="ECO:0000313" key="16">
    <source>
        <dbReference type="EMBL" id="KAF3340033.1"/>
    </source>
</evidence>
<keyword evidence="5 11" id="KW-0732">Signal</keyword>
<comment type="subcellular location">
    <subcellularLocation>
        <location evidence="1">Secreted</location>
    </subcellularLocation>
</comment>
<dbReference type="PROSITE" id="PS51892">
    <property type="entry name" value="SUBTILASE"/>
    <property type="match status" value="1"/>
</dbReference>
<keyword evidence="17" id="KW-1185">Reference proteome</keyword>
<keyword evidence="6 10" id="KW-0378">Hydrolase</keyword>
<feature type="domain" description="Subtilisin-like protease fibronectin type-III" evidence="15">
    <location>
        <begin position="646"/>
        <end position="740"/>
    </location>
</feature>
<dbReference type="OrthoDB" id="749792at2759"/>
<dbReference type="Gene3D" id="2.60.40.2310">
    <property type="match status" value="1"/>
</dbReference>
<feature type="signal peptide" evidence="11">
    <location>
        <begin position="1"/>
        <end position="27"/>
    </location>
</feature>
<organism evidence="16 17">
    <name type="scientific">Carex littledalei</name>
    <dbReference type="NCBI Taxonomy" id="544730"/>
    <lineage>
        <taxon>Eukaryota</taxon>
        <taxon>Viridiplantae</taxon>
        <taxon>Streptophyta</taxon>
        <taxon>Embryophyta</taxon>
        <taxon>Tracheophyta</taxon>
        <taxon>Spermatophyta</taxon>
        <taxon>Magnoliopsida</taxon>
        <taxon>Liliopsida</taxon>
        <taxon>Poales</taxon>
        <taxon>Cyperaceae</taxon>
        <taxon>Cyperoideae</taxon>
        <taxon>Cariceae</taxon>
        <taxon>Carex</taxon>
        <taxon>Carex subgen. Euthyceras</taxon>
    </lineage>
</organism>
<comment type="caution">
    <text evidence="16">The sequence shown here is derived from an EMBL/GenBank/DDBJ whole genome shotgun (WGS) entry which is preliminary data.</text>
</comment>
<feature type="domain" description="Inhibitor I9" evidence="14">
    <location>
        <begin position="47"/>
        <end position="112"/>
    </location>
</feature>
<evidence type="ECO:0000256" key="5">
    <source>
        <dbReference type="ARBA" id="ARBA00022729"/>
    </source>
</evidence>
<dbReference type="Pfam" id="PF02225">
    <property type="entry name" value="PA"/>
    <property type="match status" value="1"/>
</dbReference>
<dbReference type="GO" id="GO:0006508">
    <property type="term" value="P:proteolysis"/>
    <property type="evidence" value="ECO:0007669"/>
    <property type="project" value="UniProtKB-KW"/>
</dbReference>
<evidence type="ECO:0000256" key="4">
    <source>
        <dbReference type="ARBA" id="ARBA00022670"/>
    </source>
</evidence>
<keyword evidence="7 10" id="KW-0720">Serine protease</keyword>
<evidence type="ECO:0000256" key="1">
    <source>
        <dbReference type="ARBA" id="ARBA00004613"/>
    </source>
</evidence>
<dbReference type="AlphaFoldDB" id="A0A833VXP7"/>
<protein>
    <submittedName>
        <fullName evidence="16">Subtilisin-like protease SDD1</fullName>
    </submittedName>
</protein>
<comment type="similarity">
    <text evidence="2 10">Belongs to the peptidase S8 family.</text>
</comment>
<dbReference type="GO" id="GO:0004252">
    <property type="term" value="F:serine-type endopeptidase activity"/>
    <property type="evidence" value="ECO:0007669"/>
    <property type="project" value="UniProtKB-UniRule"/>
</dbReference>
<dbReference type="InterPro" id="IPR034197">
    <property type="entry name" value="Peptidases_S8_3"/>
</dbReference>
<dbReference type="InterPro" id="IPR037045">
    <property type="entry name" value="S8pro/Inhibitor_I9_sf"/>
</dbReference>
<evidence type="ECO:0000259" key="12">
    <source>
        <dbReference type="Pfam" id="PF00082"/>
    </source>
</evidence>
<dbReference type="PROSITE" id="PS00136">
    <property type="entry name" value="SUBTILASE_ASP"/>
    <property type="match status" value="1"/>
</dbReference>
<feature type="domain" description="PA" evidence="13">
    <location>
        <begin position="385"/>
        <end position="451"/>
    </location>
</feature>
<dbReference type="Proteomes" id="UP000623129">
    <property type="component" value="Unassembled WGS sequence"/>
</dbReference>
<dbReference type="EMBL" id="SWLB01000003">
    <property type="protein sequence ID" value="KAF3340033.1"/>
    <property type="molecule type" value="Genomic_DNA"/>
</dbReference>
<evidence type="ECO:0000259" key="14">
    <source>
        <dbReference type="Pfam" id="PF05922"/>
    </source>
</evidence>
<gene>
    <name evidence="16" type="ORF">FCM35_KLT15804</name>
</gene>
<feature type="active site" description="Charge relay system" evidence="9 10">
    <location>
        <position position="208"/>
    </location>
</feature>
<evidence type="ECO:0000259" key="15">
    <source>
        <dbReference type="Pfam" id="PF17766"/>
    </source>
</evidence>
<feature type="active site" description="Charge relay system" evidence="9 10">
    <location>
        <position position="146"/>
    </location>
</feature>
<dbReference type="Gene3D" id="3.50.30.30">
    <property type="match status" value="1"/>
</dbReference>
<evidence type="ECO:0000256" key="2">
    <source>
        <dbReference type="ARBA" id="ARBA00011073"/>
    </source>
</evidence>
<dbReference type="InterPro" id="IPR000209">
    <property type="entry name" value="Peptidase_S8/S53_dom"/>
</dbReference>